<protein>
    <submittedName>
        <fullName evidence="2">Uncharacterized protein</fullName>
    </submittedName>
</protein>
<feature type="region of interest" description="Disordered" evidence="1">
    <location>
        <begin position="287"/>
        <end position="351"/>
    </location>
</feature>
<reference evidence="2 3" key="1">
    <citation type="submission" date="2018-03" db="EMBL/GenBank/DDBJ databases">
        <title>Genomes of Pezizomycetes fungi and the evolution of truffles.</title>
        <authorList>
            <person name="Murat C."/>
            <person name="Payen T."/>
            <person name="Noel B."/>
            <person name="Kuo A."/>
            <person name="Martin F.M."/>
        </authorList>
    </citation>
    <scope>NUCLEOTIDE SEQUENCE [LARGE SCALE GENOMIC DNA]</scope>
    <source>
        <strain evidence="2">091103-1</strain>
    </source>
</reference>
<sequence>MGVFVPLYSTGTVLEHWYYEARGSTLISYSSTNECRGPPDTGTVVGMKGSSKESSIDTPQESATQYGKTSSNSGSLQQQEQKWEGQKWDRIEERKEGVRAPLYEYPMSWHNLPPHSRRLRHVKVGFHGPCPLPSSRIWKSGGPLSGRHREIQDVSYSSTSIYRLNKDQSNTSSPTSTQAIASLGEEMDTTRSSTPETPTLGGSKKYTGVAQMKAAVWEFLTKYRPAKTTLVMETVSGLTTGDVTVEGITTMNLILGFANQVKALTVTVQNLAKTIQDQEQVIRGVARLMPTPRNKPEQGSSYARVAAQPVTETPGKEKRKYKSDEDPTPPKPPQTKAPKGDPKKDKGESKE</sequence>
<dbReference type="EMBL" id="PYWC01000002">
    <property type="protein sequence ID" value="PWW80671.1"/>
    <property type="molecule type" value="Genomic_DNA"/>
</dbReference>
<feature type="compositionally biased region" description="Basic and acidic residues" evidence="1">
    <location>
        <begin position="338"/>
        <end position="351"/>
    </location>
</feature>
<feature type="region of interest" description="Disordered" evidence="1">
    <location>
        <begin position="32"/>
        <end position="88"/>
    </location>
</feature>
<evidence type="ECO:0000313" key="2">
    <source>
        <dbReference type="EMBL" id="PWW80671.1"/>
    </source>
</evidence>
<evidence type="ECO:0000313" key="3">
    <source>
        <dbReference type="Proteomes" id="UP000246991"/>
    </source>
</evidence>
<comment type="caution">
    <text evidence="2">The sequence shown here is derived from an EMBL/GenBank/DDBJ whole genome shotgun (WGS) entry which is preliminary data.</text>
</comment>
<evidence type="ECO:0000256" key="1">
    <source>
        <dbReference type="SAM" id="MobiDB-lite"/>
    </source>
</evidence>
<dbReference type="Proteomes" id="UP000246991">
    <property type="component" value="Unassembled WGS sequence"/>
</dbReference>
<accession>A0A317T5H9</accession>
<feature type="region of interest" description="Disordered" evidence="1">
    <location>
        <begin position="183"/>
        <end position="204"/>
    </location>
</feature>
<feature type="compositionally biased region" description="Polar residues" evidence="1">
    <location>
        <begin position="56"/>
        <end position="76"/>
    </location>
</feature>
<gene>
    <name evidence="2" type="ORF">C7212DRAFT_341356</name>
</gene>
<dbReference type="AlphaFoldDB" id="A0A317T5H9"/>
<proteinExistence type="predicted"/>
<keyword evidence="3" id="KW-1185">Reference proteome</keyword>
<organism evidence="2 3">
    <name type="scientific">Tuber magnatum</name>
    <name type="common">white Piedmont truffle</name>
    <dbReference type="NCBI Taxonomy" id="42249"/>
    <lineage>
        <taxon>Eukaryota</taxon>
        <taxon>Fungi</taxon>
        <taxon>Dikarya</taxon>
        <taxon>Ascomycota</taxon>
        <taxon>Pezizomycotina</taxon>
        <taxon>Pezizomycetes</taxon>
        <taxon>Pezizales</taxon>
        <taxon>Tuberaceae</taxon>
        <taxon>Tuber</taxon>
    </lineage>
</organism>
<name>A0A317T5H9_9PEZI</name>